<proteinExistence type="predicted"/>
<organism evidence="2 3">
    <name type="scientific">Euroglyphus maynei</name>
    <name type="common">Mayne's house dust mite</name>
    <dbReference type="NCBI Taxonomy" id="6958"/>
    <lineage>
        <taxon>Eukaryota</taxon>
        <taxon>Metazoa</taxon>
        <taxon>Ecdysozoa</taxon>
        <taxon>Arthropoda</taxon>
        <taxon>Chelicerata</taxon>
        <taxon>Arachnida</taxon>
        <taxon>Acari</taxon>
        <taxon>Acariformes</taxon>
        <taxon>Sarcoptiformes</taxon>
        <taxon>Astigmata</taxon>
        <taxon>Psoroptidia</taxon>
        <taxon>Analgoidea</taxon>
        <taxon>Pyroglyphidae</taxon>
        <taxon>Pyroglyphinae</taxon>
        <taxon>Euroglyphus</taxon>
    </lineage>
</organism>
<evidence type="ECO:0000313" key="2">
    <source>
        <dbReference type="EMBL" id="OTF81210.1"/>
    </source>
</evidence>
<accession>A0A1Y3BJT5</accession>
<dbReference type="GO" id="GO:0004190">
    <property type="term" value="F:aspartic-type endopeptidase activity"/>
    <property type="evidence" value="ECO:0007669"/>
    <property type="project" value="InterPro"/>
</dbReference>
<dbReference type="PANTHER" id="PTHR47331">
    <property type="entry name" value="PHD-TYPE DOMAIN-CONTAINING PROTEIN"/>
    <property type="match status" value="1"/>
</dbReference>
<dbReference type="InterPro" id="IPR001969">
    <property type="entry name" value="Aspartic_peptidase_AS"/>
</dbReference>
<dbReference type="Gene3D" id="2.40.70.10">
    <property type="entry name" value="Acid Proteases"/>
    <property type="match status" value="1"/>
</dbReference>
<comment type="caution">
    <text evidence="2">The sequence shown here is derived from an EMBL/GenBank/DDBJ whole genome shotgun (WGS) entry which is preliminary data.</text>
</comment>
<dbReference type="InterPro" id="IPR021109">
    <property type="entry name" value="Peptidase_aspartic_dom_sf"/>
</dbReference>
<keyword evidence="3" id="KW-1185">Reference proteome</keyword>
<dbReference type="GO" id="GO:0006508">
    <property type="term" value="P:proteolysis"/>
    <property type="evidence" value="ECO:0007669"/>
    <property type="project" value="InterPro"/>
</dbReference>
<feature type="compositionally biased region" description="Low complexity" evidence="1">
    <location>
        <begin position="432"/>
        <end position="442"/>
    </location>
</feature>
<feature type="region of interest" description="Disordered" evidence="1">
    <location>
        <begin position="104"/>
        <end position="128"/>
    </location>
</feature>
<dbReference type="CDD" id="cd00303">
    <property type="entry name" value="retropepsin_like"/>
    <property type="match status" value="1"/>
</dbReference>
<dbReference type="EMBL" id="MUJZ01014760">
    <property type="protein sequence ID" value="OTF81210.1"/>
    <property type="molecule type" value="Genomic_DNA"/>
</dbReference>
<name>A0A1Y3BJT5_EURMA</name>
<dbReference type="AlphaFoldDB" id="A0A1Y3BJT5"/>
<feature type="region of interest" description="Disordered" evidence="1">
    <location>
        <begin position="421"/>
        <end position="449"/>
    </location>
</feature>
<sequence>MATRANISADIKKSKTELNNIHNQLLILKEEFLLEPTEEQIVSAKAKILEFRDKVNAIVTQVGEWEKAGMKDLPKIEKALICNDIIFDLNNFINEKLNPSDLSQIQSTSGLGGEQVRPSAPSGSIDSLPPHYVQPTATTVSTPAYAIGRIVNPVNITQTTTSFASPQISYSITGTSQAPIPDQRNLKVFNMKWADKVPKFDGSFDKFHSFIEMFNQFVHLTNAENSGKLLILREKLDQNSLNLIAGIRESEYNVAYQILINYYTESHPLQRTLKEKVEKLPEVKLWYETDKMRQNLAVIKDAFTVLNSSESNKSFLETDFFYIIASKFPRDAVKDTVNRFRQRISVQQYIEELTSYITLNEHQTIILSKTDYMMNRNKPKYQFRPRFIPTPVFRRPVPNRNFQPQITYPNMQQLRITEEPQPTTSKAVVPYNPRSNNNNFRNKTPQQFKPKRDGIRTCFFCNGNHLPSLCYRVSIPEKIKILNSKKRCIKCFSAFHMLNDCPQEFACRLCNGNHNTSLCDIKPVPRINRTVISRLPKINITLNNHKREALLDSGASHSFISEIVCKEIGVTPEPCQIIVKQAVSDVRIYGMVSLDVKIGSIERRHPFYVLPNVQDIIIGIDIIDCFLIQINPGGQIFQLLNSGKIKG</sequence>
<dbReference type="SUPFAM" id="SSF50630">
    <property type="entry name" value="Acid proteases"/>
    <property type="match status" value="1"/>
</dbReference>
<dbReference type="OrthoDB" id="5989194at2759"/>
<evidence type="ECO:0000256" key="1">
    <source>
        <dbReference type="SAM" id="MobiDB-lite"/>
    </source>
</evidence>
<evidence type="ECO:0008006" key="4">
    <source>
        <dbReference type="Google" id="ProtNLM"/>
    </source>
</evidence>
<dbReference type="PROSITE" id="PS00141">
    <property type="entry name" value="ASP_PROTEASE"/>
    <property type="match status" value="1"/>
</dbReference>
<evidence type="ECO:0000313" key="3">
    <source>
        <dbReference type="Proteomes" id="UP000194236"/>
    </source>
</evidence>
<dbReference type="Proteomes" id="UP000194236">
    <property type="component" value="Unassembled WGS sequence"/>
</dbReference>
<protein>
    <recommendedName>
        <fullName evidence="4">Peptidase A2 domain-containing protein</fullName>
    </recommendedName>
</protein>
<reference evidence="2 3" key="1">
    <citation type="submission" date="2017-03" db="EMBL/GenBank/DDBJ databases">
        <title>Genome Survey of Euroglyphus maynei.</title>
        <authorList>
            <person name="Arlian L.G."/>
            <person name="Morgan M.S."/>
            <person name="Rider S.D."/>
        </authorList>
    </citation>
    <scope>NUCLEOTIDE SEQUENCE [LARGE SCALE GENOMIC DNA]</scope>
    <source>
        <strain evidence="2">Arlian Lab</strain>
        <tissue evidence="2">Whole body</tissue>
    </source>
</reference>
<dbReference type="Pfam" id="PF13975">
    <property type="entry name" value="gag-asp_proteas"/>
    <property type="match status" value="1"/>
</dbReference>
<gene>
    <name evidence="2" type="ORF">BLA29_001094</name>
</gene>